<dbReference type="RefSeq" id="WP_076554767.1">
    <property type="nucleotide sequence ID" value="NZ_FTNU01000003.1"/>
</dbReference>
<keyword evidence="1" id="KW-0560">Oxidoreductase</keyword>
<accession>A0A1N7E3Q0</accession>
<evidence type="ECO:0008006" key="4">
    <source>
        <dbReference type="Google" id="ProtNLM"/>
    </source>
</evidence>
<protein>
    <recommendedName>
        <fullName evidence="4">Taurine catabolism dioxygenase TauD, TfdA family</fullName>
    </recommendedName>
</protein>
<dbReference type="InterPro" id="IPR042098">
    <property type="entry name" value="TauD-like_sf"/>
</dbReference>
<proteinExistence type="predicted"/>
<gene>
    <name evidence="2" type="ORF">SAMN02745664_10351</name>
</gene>
<evidence type="ECO:0000313" key="2">
    <source>
        <dbReference type="EMBL" id="SIR82648.1"/>
    </source>
</evidence>
<dbReference type="GO" id="GO:0016706">
    <property type="term" value="F:2-oxoglutarate-dependent dioxygenase activity"/>
    <property type="evidence" value="ECO:0007669"/>
    <property type="project" value="UniProtKB-ARBA"/>
</dbReference>
<dbReference type="Gene3D" id="3.60.130.10">
    <property type="entry name" value="Clavaminate synthase-like"/>
    <property type="match status" value="1"/>
</dbReference>
<evidence type="ECO:0000313" key="3">
    <source>
        <dbReference type="Proteomes" id="UP000187495"/>
    </source>
</evidence>
<dbReference type="AlphaFoldDB" id="A0A1N7E3Q0"/>
<organism evidence="2 3">
    <name type="scientific">Moraxella cuniculi DSM 21768</name>
    <dbReference type="NCBI Taxonomy" id="1122245"/>
    <lineage>
        <taxon>Bacteria</taxon>
        <taxon>Pseudomonadati</taxon>
        <taxon>Pseudomonadota</taxon>
        <taxon>Gammaproteobacteria</taxon>
        <taxon>Moraxellales</taxon>
        <taxon>Moraxellaceae</taxon>
        <taxon>Moraxella</taxon>
    </lineage>
</organism>
<dbReference type="SUPFAM" id="SSF51197">
    <property type="entry name" value="Clavaminate synthase-like"/>
    <property type="match status" value="1"/>
</dbReference>
<reference evidence="3" key="1">
    <citation type="submission" date="2017-01" db="EMBL/GenBank/DDBJ databases">
        <authorList>
            <person name="Varghese N."/>
            <person name="Submissions S."/>
        </authorList>
    </citation>
    <scope>NUCLEOTIDE SEQUENCE [LARGE SCALE GENOMIC DNA]</scope>
    <source>
        <strain evidence="3">DSM 21768</strain>
    </source>
</reference>
<dbReference type="EMBL" id="FTNU01000003">
    <property type="protein sequence ID" value="SIR82648.1"/>
    <property type="molecule type" value="Genomic_DNA"/>
</dbReference>
<evidence type="ECO:0000256" key="1">
    <source>
        <dbReference type="ARBA" id="ARBA00023002"/>
    </source>
</evidence>
<dbReference type="Proteomes" id="UP000187495">
    <property type="component" value="Unassembled WGS sequence"/>
</dbReference>
<keyword evidence="3" id="KW-1185">Reference proteome</keyword>
<name>A0A1N7E3Q0_9GAMM</name>
<dbReference type="STRING" id="34061.B0189_08310"/>
<sequence length="325" mass="37324">MFKNSADFRQHFNSEQIISLDLSYLSDDIESWWNKEVKIDSGFFAKKISLTHLLLTKITPSDYTIFNNLSRANKFVSGIVLHNLFKIDSSDLALLVHKSLADIFNLIDIKYPYEDHKALYLKKSKKQVGEWGNGSGDISLHSDDLYEDISADYLALTTCRDLSNTPTSYALAKDILNCLTDDELNILLNIEANFISGKNVNGLKIKKHKILEFCEQRGFLCRLDFRIDDFNGQRMTIANENPSKAEIDVFDKLFTISKAISHNTVDNGLGSFLIIDNYKVLHARSNIKYYPSEGYDCPKDAFRLLYRSKGPRKQFFDASNARYFW</sequence>